<keyword evidence="3" id="KW-1185">Reference proteome</keyword>
<proteinExistence type="predicted"/>
<dbReference type="STRING" id="135651.G0NKV8"/>
<gene>
    <name evidence="2" type="ORF">CAEBREN_22671</name>
</gene>
<evidence type="ECO:0000259" key="1">
    <source>
        <dbReference type="PROSITE" id="PS51727"/>
    </source>
</evidence>
<evidence type="ECO:0000313" key="3">
    <source>
        <dbReference type="Proteomes" id="UP000008068"/>
    </source>
</evidence>
<dbReference type="AlphaFoldDB" id="G0NKV8"/>
<dbReference type="PROSITE" id="PS51727">
    <property type="entry name" value="CBP_P300_HAT"/>
    <property type="match status" value="1"/>
</dbReference>
<dbReference type="Proteomes" id="UP000008068">
    <property type="component" value="Unassembled WGS sequence"/>
</dbReference>
<evidence type="ECO:0000313" key="2">
    <source>
        <dbReference type="EMBL" id="EGT33125.1"/>
    </source>
</evidence>
<feature type="domain" description="CBP/p300-type HAT" evidence="1">
    <location>
        <begin position="1"/>
        <end position="197"/>
    </location>
</feature>
<organism evidence="3">
    <name type="scientific">Caenorhabditis brenneri</name>
    <name type="common">Nematode worm</name>
    <dbReference type="NCBI Taxonomy" id="135651"/>
    <lineage>
        <taxon>Eukaryota</taxon>
        <taxon>Metazoa</taxon>
        <taxon>Ecdysozoa</taxon>
        <taxon>Nematoda</taxon>
        <taxon>Chromadorea</taxon>
        <taxon>Rhabditida</taxon>
        <taxon>Rhabditina</taxon>
        <taxon>Rhabditomorpha</taxon>
        <taxon>Rhabditoidea</taxon>
        <taxon>Rhabditidae</taxon>
        <taxon>Peloderinae</taxon>
        <taxon>Caenorhabditis</taxon>
    </lineage>
</organism>
<dbReference type="GO" id="GO:0004402">
    <property type="term" value="F:histone acetyltransferase activity"/>
    <property type="evidence" value="ECO:0007669"/>
    <property type="project" value="InterPro"/>
</dbReference>
<name>G0NKV8_CAEBE</name>
<accession>G0NKV8</accession>
<dbReference type="InParanoid" id="G0NKV8"/>
<dbReference type="InterPro" id="IPR031162">
    <property type="entry name" value="CBP_P300_HAT"/>
</dbReference>
<dbReference type="EMBL" id="GL379902">
    <property type="protein sequence ID" value="EGT33125.1"/>
    <property type="molecule type" value="Genomic_DNA"/>
</dbReference>
<reference evidence="3" key="1">
    <citation type="submission" date="2011-07" db="EMBL/GenBank/DDBJ databases">
        <authorList>
            <consortium name="Caenorhabditis brenneri Sequencing and Analysis Consortium"/>
            <person name="Wilson R.K."/>
        </authorList>
    </citation>
    <scope>NUCLEOTIDE SEQUENCE [LARGE SCALE GENOMIC DNA]</scope>
    <source>
        <strain evidence="3">PB2801</strain>
    </source>
</reference>
<dbReference type="HOGENOM" id="CLU_1344290_0_0_1"/>
<protein>
    <recommendedName>
        <fullName evidence="1">CBP/p300-type HAT domain-containing protein</fullName>
    </recommendedName>
</protein>
<sequence length="204" mass="23666">MNSYLDYAATLGYCKSHFFVCSLRDNGSFLFNKRPKDMVIYDQTKLTNWYKKVLDNNDGSVESYQQNLPSYFDDCKTIEEFIRNLLVSDLLRDMLIGTLQGVAYGPFASGTDYLFEILRASIKLYFSESGKQLIFITLAKKQSSSTSTNQKRIYHLMTESRKSYMDNLERQKLEFDTLEKAKKSTAKIFELLQSETQSNKENSQ</sequence>